<reference evidence="2 3" key="1">
    <citation type="journal article" date="2015" name="Parasit. Vectors">
        <title>Draft genome of the scabies mite.</title>
        <authorList>
            <person name="Rider S.D.Jr."/>
            <person name="Morgan M.S."/>
            <person name="Arlian L.G."/>
        </authorList>
    </citation>
    <scope>NUCLEOTIDE SEQUENCE [LARGE SCALE GENOMIC DNA]</scope>
    <source>
        <strain evidence="2">Arlian Lab</strain>
    </source>
</reference>
<organism evidence="2 3">
    <name type="scientific">Sarcoptes scabiei</name>
    <name type="common">Itch mite</name>
    <name type="synonym">Acarus scabiei</name>
    <dbReference type="NCBI Taxonomy" id="52283"/>
    <lineage>
        <taxon>Eukaryota</taxon>
        <taxon>Metazoa</taxon>
        <taxon>Ecdysozoa</taxon>
        <taxon>Arthropoda</taxon>
        <taxon>Chelicerata</taxon>
        <taxon>Arachnida</taxon>
        <taxon>Acari</taxon>
        <taxon>Acariformes</taxon>
        <taxon>Sarcoptiformes</taxon>
        <taxon>Astigmata</taxon>
        <taxon>Psoroptidia</taxon>
        <taxon>Sarcoptoidea</taxon>
        <taxon>Sarcoptidae</taxon>
        <taxon>Sarcoptinae</taxon>
        <taxon>Sarcoptes</taxon>
    </lineage>
</organism>
<protein>
    <submittedName>
        <fullName evidence="2">Smoothelin-like protein 1</fullName>
    </submittedName>
</protein>
<dbReference type="EMBL" id="JXLN01008888">
    <property type="protein sequence ID" value="KPM04467.1"/>
    <property type="molecule type" value="Genomic_DNA"/>
</dbReference>
<proteinExistence type="predicted"/>
<sequence length="274" mass="30482">MKNLKGPNKMEQEINLDEIVDMNLLQNLLDQTEDIDDRKAIRSRIQELRAIERAKRDEKLARLTNTREDMLQERQRRAAEHKERTLAMYDQMARSAPAGGKKKMDIGLYATGQVTPPSTPSETESYTAEDCLQQCLRSAEERKKKILAAYEAAARSGPAGVVKGVDFAPFVNADVSGYKPTKAESNATFSMSGGVPKVSKGSQPGTPISPGFPGGLNFPKAAAREDPAQEIIKQRQREAEEDKKRLLRAYDYVSRQGAGPKQVVLEELKRFDGK</sequence>
<evidence type="ECO:0000259" key="1">
    <source>
        <dbReference type="Pfam" id="PF12510"/>
    </source>
</evidence>
<dbReference type="OrthoDB" id="6432409at2759"/>
<evidence type="ECO:0000313" key="2">
    <source>
        <dbReference type="EMBL" id="KPM04467.1"/>
    </source>
</evidence>
<gene>
    <name evidence="2" type="ORF">QR98_0029150</name>
</gene>
<accession>A0A132A0K1</accession>
<dbReference type="Proteomes" id="UP000616769">
    <property type="component" value="Unassembled WGS sequence"/>
</dbReference>
<name>A0A132A0K1_SARSC</name>
<dbReference type="VEuPathDB" id="VectorBase:SSCA001953"/>
<dbReference type="Pfam" id="PF12510">
    <property type="entry name" value="Smoothelin"/>
    <property type="match status" value="1"/>
</dbReference>
<dbReference type="OMA" id="SHLDPME"/>
<evidence type="ECO:0000313" key="3">
    <source>
        <dbReference type="Proteomes" id="UP000616769"/>
    </source>
</evidence>
<feature type="domain" description="Smoothelin" evidence="1">
    <location>
        <begin position="13"/>
        <end position="50"/>
    </location>
</feature>
<dbReference type="AlphaFoldDB" id="A0A132A0K1"/>
<dbReference type="InterPro" id="IPR022189">
    <property type="entry name" value="SMTN"/>
</dbReference>
<comment type="caution">
    <text evidence="2">The sequence shown here is derived from an EMBL/GenBank/DDBJ whole genome shotgun (WGS) entry which is preliminary data.</text>
</comment>